<sequence>MGVLFRYDDSGDDIVAAPVRRAGGAGVWRYDETSDYGSSDDNVSDSDSGDVECLGYPLCRTAWLRFLGIGKERLNRTRKRYRGIDDRTINQGNTAHPAIQTASVHAFFGHMWWTAGESMPTKFESEPTTSEHMREQLLQRLVDERLLGPTRQDFKVHAELCDELLGHYSAQWADRQVYWKVMLSLQKVWRRCRATSTSFPGELWLQSDNTVKEIRNNNGARMLSVLLQTGVFRTTSQHHLTVGHTHEDIDAVFSLCTACLHTAPRLETPRDIAQRIDERVGPVFRKKGVEFSVELLGVARQWTSILPGAVTFKNAFRARKPDAEGERVPLPQSFSYMLRSGLPHQGQGLELDERQPRAWRTQDGSRDVFCMVKQAMSSTQLCQNPLLVWPATLGAQSQKMLEDCNSPTCPIQGCEISDDRIEELKLLREAISRDFPHMRRTVAWYTGMIDKTRDSSVRPISLTFVRHNTAHDLDNVNVQLGQRPVPPKPHELQVVFHRARL</sequence>
<reference evidence="3" key="2">
    <citation type="submission" date="2024-04" db="EMBL/GenBank/DDBJ databases">
        <authorList>
            <person name="Chen Y."/>
            <person name="Shah S."/>
            <person name="Dougan E. K."/>
            <person name="Thang M."/>
            <person name="Chan C."/>
        </authorList>
    </citation>
    <scope>NUCLEOTIDE SEQUENCE [LARGE SCALE GENOMIC DNA]</scope>
</reference>
<dbReference type="AlphaFoldDB" id="A0A9P1GQ53"/>
<evidence type="ECO:0000313" key="3">
    <source>
        <dbReference type="EMBL" id="CAL1172377.1"/>
    </source>
</evidence>
<dbReference type="InterPro" id="IPR057191">
    <property type="entry name" value="DUF7869"/>
</dbReference>
<dbReference type="OrthoDB" id="407754at2759"/>
<dbReference type="EMBL" id="CAMXCT010006726">
    <property type="protein sequence ID" value="CAI4019002.1"/>
    <property type="molecule type" value="Genomic_DNA"/>
</dbReference>
<evidence type="ECO:0000313" key="2">
    <source>
        <dbReference type="EMBL" id="CAI4019002.1"/>
    </source>
</evidence>
<keyword evidence="4" id="KW-1185">Reference proteome</keyword>
<dbReference type="PANTHER" id="PTHR33153:SF3">
    <property type="entry name" value="TRAFFICKING PROTEIN PARTICLE COMPLEX SUBUNIT 11 DOMAIN-CONTAINING PROTEIN"/>
    <property type="match status" value="1"/>
</dbReference>
<dbReference type="Proteomes" id="UP001152797">
    <property type="component" value="Unassembled WGS sequence"/>
</dbReference>
<dbReference type="Pfam" id="PF25273">
    <property type="entry name" value="DUF7869"/>
    <property type="match status" value="1"/>
</dbReference>
<protein>
    <recommendedName>
        <fullName evidence="1">DUF7869 domain-containing protein</fullName>
    </recommendedName>
</protein>
<organism evidence="2">
    <name type="scientific">Cladocopium goreaui</name>
    <dbReference type="NCBI Taxonomy" id="2562237"/>
    <lineage>
        <taxon>Eukaryota</taxon>
        <taxon>Sar</taxon>
        <taxon>Alveolata</taxon>
        <taxon>Dinophyceae</taxon>
        <taxon>Suessiales</taxon>
        <taxon>Symbiodiniaceae</taxon>
        <taxon>Cladocopium</taxon>
    </lineage>
</organism>
<name>A0A9P1GQ53_9DINO</name>
<evidence type="ECO:0000313" key="4">
    <source>
        <dbReference type="Proteomes" id="UP001152797"/>
    </source>
</evidence>
<accession>A0A9P1GQ53</accession>
<dbReference type="EMBL" id="CAMXCT030006726">
    <property type="protein sequence ID" value="CAL4806314.1"/>
    <property type="molecule type" value="Genomic_DNA"/>
</dbReference>
<gene>
    <name evidence="2" type="ORF">C1SCF055_LOCUS43531</name>
</gene>
<reference evidence="2" key="1">
    <citation type="submission" date="2022-10" db="EMBL/GenBank/DDBJ databases">
        <authorList>
            <person name="Chen Y."/>
            <person name="Dougan E. K."/>
            <person name="Chan C."/>
            <person name="Rhodes N."/>
            <person name="Thang M."/>
        </authorList>
    </citation>
    <scope>NUCLEOTIDE SEQUENCE</scope>
</reference>
<comment type="caution">
    <text evidence="2">The sequence shown here is derived from an EMBL/GenBank/DDBJ whole genome shotgun (WGS) entry which is preliminary data.</text>
</comment>
<dbReference type="EMBL" id="CAMXCT020006726">
    <property type="protein sequence ID" value="CAL1172377.1"/>
    <property type="molecule type" value="Genomic_DNA"/>
</dbReference>
<evidence type="ECO:0000259" key="1">
    <source>
        <dbReference type="Pfam" id="PF25273"/>
    </source>
</evidence>
<proteinExistence type="predicted"/>
<feature type="domain" description="DUF7869" evidence="1">
    <location>
        <begin position="185"/>
        <end position="282"/>
    </location>
</feature>
<dbReference type="PANTHER" id="PTHR33153">
    <property type="entry name" value="MYND-TYPE DOMAIN-CONTAINING PROTEIN"/>
    <property type="match status" value="1"/>
</dbReference>